<dbReference type="EMBL" id="PEIB01000012">
    <property type="protein sequence ID" value="RXJ73174.1"/>
    <property type="molecule type" value="Genomic_DNA"/>
</dbReference>
<dbReference type="Proteomes" id="UP000290287">
    <property type="component" value="Unassembled WGS sequence"/>
</dbReference>
<keyword evidence="4" id="KW-1185">Reference proteome</keyword>
<accession>A0A4Q0YSR8</accession>
<keyword evidence="1" id="KW-1133">Transmembrane helix</keyword>
<dbReference type="RefSeq" id="WP_129122433.1">
    <property type="nucleotide sequence ID" value="NZ_PEIB01000012.1"/>
</dbReference>
<evidence type="ECO:0000313" key="3">
    <source>
        <dbReference type="EMBL" id="RXJ73174.1"/>
    </source>
</evidence>
<dbReference type="InterPro" id="IPR001387">
    <property type="entry name" value="Cro/C1-type_HTH"/>
</dbReference>
<dbReference type="Gene3D" id="1.10.260.40">
    <property type="entry name" value="lambda repressor-like DNA-binding domains"/>
    <property type="match status" value="1"/>
</dbReference>
<comment type="caution">
    <text evidence="3">The sequence shown here is derived from an EMBL/GenBank/DDBJ whole genome shotgun (WGS) entry which is preliminary data.</text>
</comment>
<sequence length="133" mass="15395">MAGVTTRAIQRIEQGNRPSLETRKALASVFEVDLSKLELEDEQMQNETELKTDEQHALLYAKRLKEFFEYLITYVFMAVIFLIVMHDEPVVYVIFAGLGVGLVVQGLIAFEKIQFFSPNWERKLVEKKLGRQL</sequence>
<reference evidence="3 4" key="1">
    <citation type="submission" date="2017-10" db="EMBL/GenBank/DDBJ databases">
        <title>Nyctiphanis sp. nov., isolated from the stomach of the euphausiid Nyctiphanes simplex (Hansen, 1911) in the Gulf of California.</title>
        <authorList>
            <person name="Gomez-Gil B."/>
            <person name="Aguilar-Mendez M."/>
            <person name="Lopez-Cortes A."/>
            <person name="Gomez-Gutierrez J."/>
            <person name="Roque A."/>
            <person name="Lang E."/>
            <person name="Gonzalez-Castillo A."/>
        </authorList>
    </citation>
    <scope>NUCLEOTIDE SEQUENCE [LARGE SCALE GENOMIC DNA]</scope>
    <source>
        <strain evidence="3 4">CAIM 600</strain>
    </source>
</reference>
<feature type="transmembrane region" description="Helical" evidence="1">
    <location>
        <begin position="90"/>
        <end position="110"/>
    </location>
</feature>
<organism evidence="3 4">
    <name type="scientific">Veronia nyctiphanis</name>
    <dbReference type="NCBI Taxonomy" id="1278244"/>
    <lineage>
        <taxon>Bacteria</taxon>
        <taxon>Pseudomonadati</taxon>
        <taxon>Pseudomonadota</taxon>
        <taxon>Gammaproteobacteria</taxon>
        <taxon>Vibrionales</taxon>
        <taxon>Vibrionaceae</taxon>
        <taxon>Veronia</taxon>
    </lineage>
</organism>
<feature type="domain" description="HTH cro/C1-type" evidence="2">
    <location>
        <begin position="1"/>
        <end position="37"/>
    </location>
</feature>
<dbReference type="Pfam" id="PF13239">
    <property type="entry name" value="2TM"/>
    <property type="match status" value="1"/>
</dbReference>
<keyword evidence="1" id="KW-0472">Membrane</keyword>
<evidence type="ECO:0000313" key="4">
    <source>
        <dbReference type="Proteomes" id="UP000290287"/>
    </source>
</evidence>
<dbReference type="OrthoDB" id="21915at2"/>
<dbReference type="InterPro" id="IPR025698">
    <property type="entry name" value="2TM_dom"/>
</dbReference>
<dbReference type="PROSITE" id="PS50943">
    <property type="entry name" value="HTH_CROC1"/>
    <property type="match status" value="1"/>
</dbReference>
<feature type="transmembrane region" description="Helical" evidence="1">
    <location>
        <begin position="67"/>
        <end position="84"/>
    </location>
</feature>
<dbReference type="CDD" id="cd00093">
    <property type="entry name" value="HTH_XRE"/>
    <property type="match status" value="1"/>
</dbReference>
<dbReference type="AlphaFoldDB" id="A0A4Q0YSR8"/>
<dbReference type="InterPro" id="IPR010982">
    <property type="entry name" value="Lambda_DNA-bd_dom_sf"/>
</dbReference>
<name>A0A4Q0YSR8_9GAMM</name>
<gene>
    <name evidence="3" type="ORF">CS022_11805</name>
</gene>
<evidence type="ECO:0000259" key="2">
    <source>
        <dbReference type="PROSITE" id="PS50943"/>
    </source>
</evidence>
<evidence type="ECO:0000256" key="1">
    <source>
        <dbReference type="SAM" id="Phobius"/>
    </source>
</evidence>
<dbReference type="SUPFAM" id="SSF47413">
    <property type="entry name" value="lambda repressor-like DNA-binding domains"/>
    <property type="match status" value="1"/>
</dbReference>
<dbReference type="Pfam" id="PF01381">
    <property type="entry name" value="HTH_3"/>
    <property type="match status" value="1"/>
</dbReference>
<protein>
    <submittedName>
        <fullName evidence="3">XRE family transcriptional regulator</fullName>
    </submittedName>
</protein>
<keyword evidence="1" id="KW-0812">Transmembrane</keyword>
<dbReference type="GO" id="GO:0003677">
    <property type="term" value="F:DNA binding"/>
    <property type="evidence" value="ECO:0007669"/>
    <property type="project" value="InterPro"/>
</dbReference>
<proteinExistence type="predicted"/>